<protein>
    <submittedName>
        <fullName evidence="1">Uncharacterized protein</fullName>
    </submittedName>
</protein>
<sequence>MKNNDIFANLEKLTQTSEVIFEEDDNNSLYTFELGKRTSNTAPLVVNGARGTQVNATKILLHIQNEVINKMDKVVVSSSRAATIGALAEFALKYLEDNDLVLTIN</sequence>
<dbReference type="AlphaFoldDB" id="A0A732D3B9"/>
<comment type="caution">
    <text evidence="1">The sequence shown here is derived from an EMBL/GenBank/DDBJ whole genome shotgun (WGS) entry which is preliminary data.</text>
</comment>
<proteinExistence type="predicted"/>
<reference evidence="1" key="2">
    <citation type="submission" date="2018-07" db="EMBL/GenBank/DDBJ databases">
        <authorList>
            <consortium name="NCBI Pathogen Detection Project"/>
        </authorList>
    </citation>
    <scope>NUCLEOTIDE SEQUENCE</scope>
    <source>
        <strain evidence="1">10-1049</strain>
    </source>
</reference>
<feature type="non-terminal residue" evidence="1">
    <location>
        <position position="105"/>
    </location>
</feature>
<organism evidence="1">
    <name type="scientific">Salmonella dublin</name>
    <dbReference type="NCBI Taxonomy" id="98360"/>
    <lineage>
        <taxon>Bacteria</taxon>
        <taxon>Pseudomonadati</taxon>
        <taxon>Pseudomonadota</taxon>
        <taxon>Gammaproteobacteria</taxon>
        <taxon>Enterobacterales</taxon>
        <taxon>Enterobacteriaceae</taxon>
        <taxon>Salmonella</taxon>
    </lineage>
</organism>
<evidence type="ECO:0000313" key="1">
    <source>
        <dbReference type="EMBL" id="HAE4980076.1"/>
    </source>
</evidence>
<accession>A0A732D3B9</accession>
<gene>
    <name evidence="1" type="ORF">G4G51_004748</name>
</gene>
<dbReference type="EMBL" id="DAASCL010000092">
    <property type="protein sequence ID" value="HAE4980076.1"/>
    <property type="molecule type" value="Genomic_DNA"/>
</dbReference>
<name>A0A732D3B9_SALDU</name>
<reference evidence="1" key="1">
    <citation type="journal article" date="2018" name="Genome Biol.">
        <title>SKESA: strategic k-mer extension for scrupulous assemblies.</title>
        <authorList>
            <person name="Souvorov A."/>
            <person name="Agarwala R."/>
            <person name="Lipman D.J."/>
        </authorList>
    </citation>
    <scope>NUCLEOTIDE SEQUENCE</scope>
    <source>
        <strain evidence="1">10-1049</strain>
    </source>
</reference>